<feature type="region of interest" description="Disordered" evidence="1">
    <location>
        <begin position="1"/>
        <end position="23"/>
    </location>
</feature>
<organism evidence="2">
    <name type="scientific">Moumouvirus australiensis transpoviron</name>
    <dbReference type="NCBI Taxonomy" id="2711276"/>
    <lineage>
        <taxon>Viruses</taxon>
        <taxon>unclassified satellites</taxon>
        <taxon>DNA satellites</taxon>
    </lineage>
</organism>
<accession>A0A2P1EHH1</accession>
<evidence type="ECO:0000313" key="2">
    <source>
        <dbReference type="EMBL" id="AVL93337.1"/>
    </source>
</evidence>
<reference evidence="2" key="1">
    <citation type="journal article" date="2019" name="ISME J.">
        <title>Exploration of the propagation of transpovirons within Mimiviridae reveals a unique example of commensalism in the viral world.</title>
        <authorList>
            <person name="Jeudy S."/>
            <person name="Bertaux L."/>
            <person name="Alempic J.-M."/>
            <person name="Lartigue A."/>
            <person name="Legendre M."/>
            <person name="Belmudes L."/>
            <person name="Santini S."/>
            <person name="Philippe N."/>
            <person name="Beucher L."/>
            <person name="Biondi E.G."/>
            <person name="Juul S."/>
            <person name="Turner D.J."/>
            <person name="Coute Y."/>
            <person name="Claverie J.-M."/>
            <person name="Abergel C."/>
        </authorList>
    </citation>
    <scope>NUCLEOTIDE SEQUENCE</scope>
    <source>
        <strain evidence="2">10A</strain>
    </source>
</reference>
<sequence length="136" mass="15731">MSREVNKQRKKGRPKKNINEKAKPNDKIICNICGGSYTRSNITKHKNTQKHQIFETMNDKIRRVMLKNDTVKINDDNKIKNSNTKNISNNNQKGGKNETQNVNKENKSNINNNVHKNTNSVLRGTFEERLKAIQNI</sequence>
<feature type="compositionally biased region" description="Low complexity" evidence="1">
    <location>
        <begin position="80"/>
        <end position="91"/>
    </location>
</feature>
<name>A0A2P1EHH1_9VIRU</name>
<evidence type="ECO:0000256" key="1">
    <source>
        <dbReference type="SAM" id="MobiDB-lite"/>
    </source>
</evidence>
<feature type="region of interest" description="Disordered" evidence="1">
    <location>
        <begin position="75"/>
        <end position="116"/>
    </location>
</feature>
<dbReference type="EMBL" id="MG807317">
    <property type="protein sequence ID" value="AVL93337.1"/>
    <property type="molecule type" value="Genomic_DNA"/>
</dbReference>
<proteinExistence type="predicted"/>
<protein>
    <submittedName>
        <fullName evidence="2">C2H2 zinc finger protein</fullName>
    </submittedName>
</protein>
<gene>
    <name evidence="2" type="ORF">matv_5</name>
</gene>